<dbReference type="AlphaFoldDB" id="A0A7J6YI70"/>
<keyword evidence="1" id="KW-0175">Coiled coil</keyword>
<feature type="region of interest" description="Disordered" evidence="2">
    <location>
        <begin position="1"/>
        <end position="24"/>
    </location>
</feature>
<protein>
    <submittedName>
        <fullName evidence="3">Uncharacterized protein</fullName>
    </submittedName>
</protein>
<evidence type="ECO:0000313" key="3">
    <source>
        <dbReference type="EMBL" id="KAF5226106.1"/>
    </source>
</evidence>
<evidence type="ECO:0000313" key="4">
    <source>
        <dbReference type="Proteomes" id="UP000583944"/>
    </source>
</evidence>
<feature type="coiled-coil region" evidence="1">
    <location>
        <begin position="722"/>
        <end position="756"/>
    </location>
</feature>
<evidence type="ECO:0000256" key="2">
    <source>
        <dbReference type="SAM" id="MobiDB-lite"/>
    </source>
</evidence>
<accession>A0A7J6YI70</accession>
<dbReference type="VEuPathDB" id="TriTrypDB:ECC02_000667"/>
<reference evidence="3 4" key="1">
    <citation type="journal article" date="2019" name="Genome Biol. Evol.">
        <title>Nanopore Sequencing Significantly Improves Genome Assembly of the Protozoan Parasite Trypanosoma cruzi.</title>
        <authorList>
            <person name="Diaz-Viraque F."/>
            <person name="Pita S."/>
            <person name="Greif G."/>
            <person name="de Souza R.C.M."/>
            <person name="Iraola G."/>
            <person name="Robello C."/>
        </authorList>
    </citation>
    <scope>NUCLEOTIDE SEQUENCE [LARGE SCALE GENOMIC DNA]</scope>
    <source>
        <strain evidence="3 4">Berenice</strain>
    </source>
</reference>
<evidence type="ECO:0000256" key="1">
    <source>
        <dbReference type="SAM" id="Coils"/>
    </source>
</evidence>
<feature type="coiled-coil region" evidence="1">
    <location>
        <begin position="796"/>
        <end position="823"/>
    </location>
</feature>
<dbReference type="PANTHER" id="PTHR23159">
    <property type="entry name" value="CENTROSOMAL PROTEIN 2"/>
    <property type="match status" value="1"/>
</dbReference>
<feature type="region of interest" description="Disordered" evidence="2">
    <location>
        <begin position="379"/>
        <end position="409"/>
    </location>
</feature>
<sequence length="1101" mass="122005">MMDGISPKSAQLGLDAASSPLPGEERTFLMQSPQRSATAASYHLYHGRANAAEAAPYLVATQSHAYMNLPPAIDVETVEEAKAMLEHWEAWNFHIQQQLQLNSKPSSMNKMGDHAPALAADSLYSPAYHLTGTNAETIVGNSLCKNMTAEHSHLHNELKVELGPAARVMKASKHPFSVATRTTVATAQRMVRPESTRRSRALLIKRALELVGKPLGRAGSDGNNGVDNFEQPSAVKQASKDRADVESQANLEDSLTEAGTLLDSNLEEMKIKSDPLALVWRLQRRLREETWRSATDSLAHLEASNGGSKKDNDKLLAWPEPPSRLHRELSHYEELGKFISLVPLDSLSVTARGKMQGEDNHSMWLSQIHASPKGAVISRGEEYAQQPEENKETVNDESSSDDSPPRGFPTVLLRQSAVAILPTLQTAVGDLDSESGDSVAEVTREFLEATRSRDDTYGELEEVVGKAEHSGPSVRTATQSEEFGEVKSMAVEDEKECTTTLTDAAFVAKGEESEEDALETSGKDEKEGIMLLANDKGQHISEKGAASQSECKNSSMVSEDLQNGCITNFDDICAMRELKAEEYTNRISLVMEESLQLSELCILSRSVAMKFAKGSSADFRHNSVKEEKSVSASIIGTEDVLGNGNEMASKMMPQRWIERILFSPHFYQSRPRRWRSKRRRGKVRSRCLTGLQKNSGDIEKKLQAETLKKCLNEALSAVQEARVEINTEAQRFSKEKAEMEESFMELQENLAAKDQTINTLHSSIQDSHLVIDQLKRRIDGNARESAAIEKIIQVTVAELRVANDALESAAEKHENALRAQAELFGARLCETMILLQEARKKSEEELHCERDKFVALERAANVRLTELQSKLLESTATEQRALRLAAALERALLLAKSSVEKHVAEKKLISLELFDVEERLWSARGQTAAAVAVIGRCVLISLIQRCFSRWMRKCRESKCRTLERVQRENNERRRELILWCDHVCFPDIAAVPVRRTRQPVISSNVSCEKAPVSLTAVAGARAKRIGSAPAVAMEASEPRISGETLPRFCDVTKQMAHERQRAAALLAERDALRDALRESSAANSELLHQLEVTLRGSTAPQ</sequence>
<name>A0A7J6YI70_TRYCR</name>
<gene>
    <name evidence="3" type="ORF">ECC02_000667</name>
</gene>
<proteinExistence type="predicted"/>
<feature type="region of interest" description="Disordered" evidence="2">
    <location>
        <begin position="214"/>
        <end position="250"/>
    </location>
</feature>
<dbReference type="Proteomes" id="UP000583944">
    <property type="component" value="Unassembled WGS sequence"/>
</dbReference>
<comment type="caution">
    <text evidence="3">The sequence shown here is derived from an EMBL/GenBank/DDBJ whole genome shotgun (WGS) entry which is preliminary data.</text>
</comment>
<dbReference type="EMBL" id="JABDHM010000003">
    <property type="protein sequence ID" value="KAF5226106.1"/>
    <property type="molecule type" value="Genomic_DNA"/>
</dbReference>
<dbReference type="PANTHER" id="PTHR23159:SF60">
    <property type="entry name" value="SPINDLE ASSEMBLY ABNORMAL PROTEIN 4"/>
    <property type="match status" value="1"/>
</dbReference>
<organism evidence="3 4">
    <name type="scientific">Trypanosoma cruzi</name>
    <dbReference type="NCBI Taxonomy" id="5693"/>
    <lineage>
        <taxon>Eukaryota</taxon>
        <taxon>Discoba</taxon>
        <taxon>Euglenozoa</taxon>
        <taxon>Kinetoplastea</taxon>
        <taxon>Metakinetoplastina</taxon>
        <taxon>Trypanosomatida</taxon>
        <taxon>Trypanosomatidae</taxon>
        <taxon>Trypanosoma</taxon>
        <taxon>Schizotrypanum</taxon>
    </lineage>
</organism>
<dbReference type="VEuPathDB" id="TriTrypDB:BCY84_10670"/>
<feature type="compositionally biased region" description="Polar residues" evidence="2">
    <location>
        <begin position="221"/>
        <end position="236"/>
    </location>
</feature>